<dbReference type="EMBL" id="LSYS01004331">
    <property type="protein sequence ID" value="OPJ80126.1"/>
    <property type="molecule type" value="Genomic_DNA"/>
</dbReference>
<reference evidence="1 2" key="1">
    <citation type="submission" date="2016-02" db="EMBL/GenBank/DDBJ databases">
        <title>Band-tailed pigeon sequencing and assembly.</title>
        <authorList>
            <person name="Soares A.E."/>
            <person name="Novak B.J."/>
            <person name="Rice E.S."/>
            <person name="O'Connell B."/>
            <person name="Chang D."/>
            <person name="Weber S."/>
            <person name="Shapiro B."/>
        </authorList>
    </citation>
    <scope>NUCLEOTIDE SEQUENCE [LARGE SCALE GENOMIC DNA]</scope>
    <source>
        <strain evidence="1">BTP2013</strain>
        <tissue evidence="1">Blood</tissue>
    </source>
</reference>
<proteinExistence type="predicted"/>
<dbReference type="Proteomes" id="UP000190648">
    <property type="component" value="Unassembled WGS sequence"/>
</dbReference>
<evidence type="ECO:0000313" key="1">
    <source>
        <dbReference type="EMBL" id="OPJ80126.1"/>
    </source>
</evidence>
<sequence length="116" mass="12711">MAVGLWRAGAARQAADLTTAWELLGVWRCTSQGLRVRAIFLLCLSTHNQANKQCSPLAPGLLPAVLVSPSKGQNQLRNEDTGQGATLQLRQTEHPPFLQNASKDVLCGQRCPDWKY</sequence>
<dbReference type="AlphaFoldDB" id="A0A1V4K6P6"/>
<keyword evidence="2" id="KW-1185">Reference proteome</keyword>
<protein>
    <submittedName>
        <fullName evidence="1">Uncharacterized protein</fullName>
    </submittedName>
</protein>
<comment type="caution">
    <text evidence="1">The sequence shown here is derived from an EMBL/GenBank/DDBJ whole genome shotgun (WGS) entry which is preliminary data.</text>
</comment>
<organism evidence="1 2">
    <name type="scientific">Patagioenas fasciata monilis</name>
    <dbReference type="NCBI Taxonomy" id="372326"/>
    <lineage>
        <taxon>Eukaryota</taxon>
        <taxon>Metazoa</taxon>
        <taxon>Chordata</taxon>
        <taxon>Craniata</taxon>
        <taxon>Vertebrata</taxon>
        <taxon>Euteleostomi</taxon>
        <taxon>Archelosauria</taxon>
        <taxon>Archosauria</taxon>
        <taxon>Dinosauria</taxon>
        <taxon>Saurischia</taxon>
        <taxon>Theropoda</taxon>
        <taxon>Coelurosauria</taxon>
        <taxon>Aves</taxon>
        <taxon>Neognathae</taxon>
        <taxon>Neoaves</taxon>
        <taxon>Columbimorphae</taxon>
        <taxon>Columbiformes</taxon>
        <taxon>Columbidae</taxon>
        <taxon>Patagioenas</taxon>
    </lineage>
</organism>
<gene>
    <name evidence="1" type="ORF">AV530_002515</name>
</gene>
<evidence type="ECO:0000313" key="2">
    <source>
        <dbReference type="Proteomes" id="UP000190648"/>
    </source>
</evidence>
<name>A0A1V4K6P6_PATFA</name>
<accession>A0A1V4K6P6</accession>